<dbReference type="Proteomes" id="UP000078354">
    <property type="component" value="Chromosome"/>
</dbReference>
<dbReference type="KEGG" id="psil:PMA3_16600"/>
<proteinExistence type="predicted"/>
<evidence type="ECO:0000313" key="3">
    <source>
        <dbReference type="Proteomes" id="UP000078354"/>
    </source>
</evidence>
<accession>A0A191YV92</accession>
<protein>
    <submittedName>
        <fullName evidence="2">Uncharacterized protein</fullName>
    </submittedName>
</protein>
<evidence type="ECO:0000313" key="2">
    <source>
        <dbReference type="EMBL" id="ANJ56679.1"/>
    </source>
</evidence>
<name>A0A191YV92_9PSED</name>
<keyword evidence="3" id="KW-1185">Reference proteome</keyword>
<evidence type="ECO:0000256" key="1">
    <source>
        <dbReference type="SAM" id="MobiDB-lite"/>
    </source>
</evidence>
<feature type="region of interest" description="Disordered" evidence="1">
    <location>
        <begin position="1"/>
        <end position="25"/>
    </location>
</feature>
<dbReference type="RefSeq" id="WP_064678189.1">
    <property type="nucleotide sequence ID" value="NZ_CP014870.1"/>
</dbReference>
<dbReference type="OrthoDB" id="6352550at2"/>
<gene>
    <name evidence="2" type="ORF">PMA3_16600</name>
</gene>
<reference evidence="2 3" key="1">
    <citation type="journal article" date="2018" name="Syst. Appl. Microbiol.">
        <title>Pseudomonas silesiensis sp. nov. strain A3T isolated from a biological pesticide sewage treatment plant and analysis of the complete genome sequence.</title>
        <authorList>
            <person name="Kaminski M.A."/>
            <person name="Furmanczyk E.M."/>
            <person name="Sobczak A."/>
            <person name="Dziembowski A."/>
            <person name="Lipinski L."/>
        </authorList>
    </citation>
    <scope>NUCLEOTIDE SEQUENCE [LARGE SCALE GENOMIC DNA]</scope>
    <source>
        <strain evidence="2 3">A3</strain>
    </source>
</reference>
<organism evidence="2 3">
    <name type="scientific">Pseudomonas silesiensis</name>
    <dbReference type="NCBI Taxonomy" id="1853130"/>
    <lineage>
        <taxon>Bacteria</taxon>
        <taxon>Pseudomonadati</taxon>
        <taxon>Pseudomonadota</taxon>
        <taxon>Gammaproteobacteria</taxon>
        <taxon>Pseudomonadales</taxon>
        <taxon>Pseudomonadaceae</taxon>
        <taxon>Pseudomonas</taxon>
    </lineage>
</organism>
<sequence>MCTKPKPPPQYTFENPPPRHQYSPEPVPLAGPGFYVVPYSMNAKEMFDTLFEDIPNSALLKFSDLNPDLDGFIKAGTLIILSDLRVS</sequence>
<dbReference type="AlphaFoldDB" id="A0A191YV92"/>
<dbReference type="EMBL" id="CP014870">
    <property type="protein sequence ID" value="ANJ56679.1"/>
    <property type="molecule type" value="Genomic_DNA"/>
</dbReference>